<proteinExistence type="inferred from homology"/>
<reference evidence="10 11" key="1">
    <citation type="submission" date="2016-11" db="EMBL/GenBank/DDBJ databases">
        <authorList>
            <person name="Jaros S."/>
            <person name="Januszkiewicz K."/>
            <person name="Wedrychowicz H."/>
        </authorList>
    </citation>
    <scope>NUCLEOTIDE SEQUENCE [LARGE SCALE GENOMIC DNA]</scope>
    <source>
        <strain evidence="10 11">DSM 25661</strain>
    </source>
</reference>
<dbReference type="PANTHER" id="PTHR43066">
    <property type="entry name" value="RHOMBOID-RELATED PROTEIN"/>
    <property type="match status" value="1"/>
</dbReference>
<protein>
    <submittedName>
        <fullName evidence="10">Membrane associated serine protease, rhomboid family</fullName>
    </submittedName>
</protein>
<comment type="similarity">
    <text evidence="2">Belongs to the peptidase S54 family.</text>
</comment>
<dbReference type="EMBL" id="FQTW01000002">
    <property type="protein sequence ID" value="SHE53836.1"/>
    <property type="molecule type" value="Genomic_DNA"/>
</dbReference>
<dbReference type="STRING" id="1155689.SAMN05444278_102269"/>
<keyword evidence="11" id="KW-1185">Reference proteome</keyword>
<feature type="transmembrane region" description="Helical" evidence="8">
    <location>
        <begin position="110"/>
        <end position="128"/>
    </location>
</feature>
<accession>A0A1M4UB19</accession>
<evidence type="ECO:0000256" key="2">
    <source>
        <dbReference type="ARBA" id="ARBA00009045"/>
    </source>
</evidence>
<evidence type="ECO:0000256" key="3">
    <source>
        <dbReference type="ARBA" id="ARBA00022670"/>
    </source>
</evidence>
<evidence type="ECO:0000256" key="4">
    <source>
        <dbReference type="ARBA" id="ARBA00022692"/>
    </source>
</evidence>
<feature type="transmembrane region" description="Helical" evidence="8">
    <location>
        <begin position="135"/>
        <end position="154"/>
    </location>
</feature>
<organism evidence="10 11">
    <name type="scientific">Psychroflexus salarius</name>
    <dbReference type="NCBI Taxonomy" id="1155689"/>
    <lineage>
        <taxon>Bacteria</taxon>
        <taxon>Pseudomonadati</taxon>
        <taxon>Bacteroidota</taxon>
        <taxon>Flavobacteriia</taxon>
        <taxon>Flavobacteriales</taxon>
        <taxon>Flavobacteriaceae</taxon>
        <taxon>Psychroflexus</taxon>
    </lineage>
</organism>
<dbReference type="RefSeq" id="WP_073192359.1">
    <property type="nucleotide sequence ID" value="NZ_FQTW01000002.1"/>
</dbReference>
<name>A0A1M4UB19_9FLAO</name>
<evidence type="ECO:0000256" key="6">
    <source>
        <dbReference type="ARBA" id="ARBA00022989"/>
    </source>
</evidence>
<feature type="transmembrane region" description="Helical" evidence="8">
    <location>
        <begin position="7"/>
        <end position="26"/>
    </location>
</feature>
<dbReference type="GO" id="GO:0004252">
    <property type="term" value="F:serine-type endopeptidase activity"/>
    <property type="evidence" value="ECO:0007669"/>
    <property type="project" value="InterPro"/>
</dbReference>
<dbReference type="InterPro" id="IPR035952">
    <property type="entry name" value="Rhomboid-like_sf"/>
</dbReference>
<keyword evidence="5" id="KW-0378">Hydrolase</keyword>
<evidence type="ECO:0000259" key="9">
    <source>
        <dbReference type="Pfam" id="PF01694"/>
    </source>
</evidence>
<dbReference type="PANTHER" id="PTHR43066:SF1">
    <property type="entry name" value="RHOMBOID PROTEIN 2"/>
    <property type="match status" value="1"/>
</dbReference>
<dbReference type="AlphaFoldDB" id="A0A1M4UB19"/>
<feature type="transmembrane region" description="Helical" evidence="8">
    <location>
        <begin position="160"/>
        <end position="180"/>
    </location>
</feature>
<feature type="domain" description="Peptidase S54 rhomboid" evidence="9">
    <location>
        <begin position="48"/>
        <end position="180"/>
    </location>
</feature>
<dbReference type="SUPFAM" id="SSF144091">
    <property type="entry name" value="Rhomboid-like"/>
    <property type="match status" value="1"/>
</dbReference>
<gene>
    <name evidence="10" type="ORF">SAMN05444278_102269</name>
</gene>
<sequence length="252" mass="29051">MNFYSRYRFIFLPLILLLIIWLVYWVEIRYHLNFNNFGVFPRTFEGLVGILTSGFIHSGINHLYSNSLPIVILSSALAFFYKQKHLSVLLQGYFFSGLLTWLIGRESYHIGASGLIYFLASFLFFNGIKSKSYRLIALALSVVFVYGSLVWGTLPNYKEGISWEGHLSGFIIGFLISYFVKPEVAKVELHKPKKEDETTFETEFMQQFDEHGNFNPIDTAENESITTTLGTSTEIDWYFDESSRNSVDDEVN</sequence>
<evidence type="ECO:0000256" key="1">
    <source>
        <dbReference type="ARBA" id="ARBA00004141"/>
    </source>
</evidence>
<dbReference type="Proteomes" id="UP000184462">
    <property type="component" value="Unassembled WGS sequence"/>
</dbReference>
<evidence type="ECO:0000256" key="8">
    <source>
        <dbReference type="SAM" id="Phobius"/>
    </source>
</evidence>
<dbReference type="GO" id="GO:0016020">
    <property type="term" value="C:membrane"/>
    <property type="evidence" value="ECO:0007669"/>
    <property type="project" value="UniProtKB-SubCell"/>
</dbReference>
<evidence type="ECO:0000256" key="5">
    <source>
        <dbReference type="ARBA" id="ARBA00022801"/>
    </source>
</evidence>
<keyword evidence="4 8" id="KW-0812">Transmembrane</keyword>
<evidence type="ECO:0000313" key="10">
    <source>
        <dbReference type="EMBL" id="SHE53836.1"/>
    </source>
</evidence>
<dbReference type="GO" id="GO:0006508">
    <property type="term" value="P:proteolysis"/>
    <property type="evidence" value="ECO:0007669"/>
    <property type="project" value="UniProtKB-KW"/>
</dbReference>
<dbReference type="Gene3D" id="1.20.1540.10">
    <property type="entry name" value="Rhomboid-like"/>
    <property type="match status" value="1"/>
</dbReference>
<comment type="subcellular location">
    <subcellularLocation>
        <location evidence="1">Membrane</location>
        <topology evidence="1">Multi-pass membrane protein</topology>
    </subcellularLocation>
</comment>
<feature type="transmembrane region" description="Helical" evidence="8">
    <location>
        <begin position="88"/>
        <end position="104"/>
    </location>
</feature>
<evidence type="ECO:0000256" key="7">
    <source>
        <dbReference type="ARBA" id="ARBA00023136"/>
    </source>
</evidence>
<feature type="transmembrane region" description="Helical" evidence="8">
    <location>
        <begin position="63"/>
        <end position="81"/>
    </location>
</feature>
<evidence type="ECO:0000313" key="11">
    <source>
        <dbReference type="Proteomes" id="UP000184462"/>
    </source>
</evidence>
<keyword evidence="3 10" id="KW-0645">Protease</keyword>
<dbReference type="InterPro" id="IPR022764">
    <property type="entry name" value="Peptidase_S54_rhomboid_dom"/>
</dbReference>
<dbReference type="Pfam" id="PF01694">
    <property type="entry name" value="Rhomboid"/>
    <property type="match status" value="1"/>
</dbReference>
<keyword evidence="6 8" id="KW-1133">Transmembrane helix</keyword>
<keyword evidence="7 8" id="KW-0472">Membrane</keyword>